<keyword evidence="1" id="KW-1133">Transmembrane helix</keyword>
<evidence type="ECO:0000313" key="2">
    <source>
        <dbReference type="EMBL" id="CCK71272.1"/>
    </source>
</evidence>
<keyword evidence="1" id="KW-0812">Transmembrane</keyword>
<keyword evidence="3" id="KW-1185">Reference proteome</keyword>
<keyword evidence="1" id="KW-0472">Membrane</keyword>
<dbReference type="STRING" id="1071383.J7S125"/>
<dbReference type="PANTHER" id="PTHR28230:SF1">
    <property type="entry name" value="MITOCHONDRIAL IMPORT PROTEIN 2"/>
    <property type="match status" value="1"/>
</dbReference>
<dbReference type="GeneID" id="34526996"/>
<evidence type="ECO:0000256" key="1">
    <source>
        <dbReference type="SAM" id="Phobius"/>
    </source>
</evidence>
<dbReference type="HOGENOM" id="CLU_1917352_0_0_1"/>
<accession>J7S125</accession>
<gene>
    <name evidence="2" type="primary">KNAG0G02150</name>
    <name evidence="2" type="ordered locus">KNAG_0G02150</name>
</gene>
<dbReference type="GO" id="GO:0045040">
    <property type="term" value="P:protein insertion into mitochondrial outer membrane"/>
    <property type="evidence" value="ECO:0007669"/>
    <property type="project" value="InterPro"/>
</dbReference>
<organism evidence="2 3">
    <name type="scientific">Huiozyma naganishii (strain ATCC MYA-139 / BCRC 22969 / CBS 8797 / KCTC 17520 / NBRC 10181 / NCYC 3082 / Yp74L-3)</name>
    <name type="common">Yeast</name>
    <name type="synonym">Kazachstania naganishii</name>
    <dbReference type="NCBI Taxonomy" id="1071383"/>
    <lineage>
        <taxon>Eukaryota</taxon>
        <taxon>Fungi</taxon>
        <taxon>Dikarya</taxon>
        <taxon>Ascomycota</taxon>
        <taxon>Saccharomycotina</taxon>
        <taxon>Saccharomycetes</taxon>
        <taxon>Saccharomycetales</taxon>
        <taxon>Saccharomycetaceae</taxon>
        <taxon>Huiozyma</taxon>
    </lineage>
</organism>
<reference evidence="2 3" key="1">
    <citation type="journal article" date="2011" name="Proc. Natl. Acad. Sci. U.S.A.">
        <title>Evolutionary erosion of yeast sex chromosomes by mating-type switching accidents.</title>
        <authorList>
            <person name="Gordon J.L."/>
            <person name="Armisen D."/>
            <person name="Proux-Wera E."/>
            <person name="Oheigeartaigh S.S."/>
            <person name="Byrne K.P."/>
            <person name="Wolfe K.H."/>
        </authorList>
    </citation>
    <scope>NUCLEOTIDE SEQUENCE [LARGE SCALE GENOMIC DNA]</scope>
    <source>
        <strain evidence="3">ATCC MYA-139 / BCRC 22969 / CBS 8797 / CCRC 22969 / KCTC 17520 / NBRC 10181 / NCYC 3082</strain>
    </source>
</reference>
<dbReference type="PANTHER" id="PTHR28230">
    <property type="entry name" value="CHROMOSOME 1, WHOLE GENOME SHOTGUN SEQUENCE"/>
    <property type="match status" value="1"/>
</dbReference>
<protein>
    <submittedName>
        <fullName evidence="2">Uncharacterized protein</fullName>
    </submittedName>
</protein>
<sequence>MTVAGEVVVSGLDTASECESESDFELDLALVEAERQWQESLQQLSTVLTCVVLPIVGKFLGRKVVKDHMATGSEILFSISQGAVFCTLTYTLTYTSLFFVVVTHIITHYLIFFFLSVFISRGIITARERFAC</sequence>
<name>J7S125_HUIN7</name>
<dbReference type="EMBL" id="HE978320">
    <property type="protein sequence ID" value="CCK71272.1"/>
    <property type="molecule type" value="Genomic_DNA"/>
</dbReference>
<dbReference type="GO" id="GO:0005741">
    <property type="term" value="C:mitochondrial outer membrane"/>
    <property type="evidence" value="ECO:0007669"/>
    <property type="project" value="TreeGrafter"/>
</dbReference>
<dbReference type="InterPro" id="IPR037652">
    <property type="entry name" value="Mim2"/>
</dbReference>
<evidence type="ECO:0000313" key="3">
    <source>
        <dbReference type="Proteomes" id="UP000006310"/>
    </source>
</evidence>
<dbReference type="Proteomes" id="UP000006310">
    <property type="component" value="Chromosome 7"/>
</dbReference>
<dbReference type="AlphaFoldDB" id="J7S125"/>
<feature type="transmembrane region" description="Helical" evidence="1">
    <location>
        <begin position="98"/>
        <end position="119"/>
    </location>
</feature>
<dbReference type="RefSeq" id="XP_022465518.1">
    <property type="nucleotide sequence ID" value="XM_022609087.1"/>
</dbReference>
<feature type="transmembrane region" description="Helical" evidence="1">
    <location>
        <begin position="73"/>
        <end position="92"/>
    </location>
</feature>
<dbReference type="GO" id="GO:0070096">
    <property type="term" value="P:mitochondrial outer membrane translocase complex assembly"/>
    <property type="evidence" value="ECO:0007669"/>
    <property type="project" value="InterPro"/>
</dbReference>
<dbReference type="Pfam" id="PF19117">
    <property type="entry name" value="Mim2"/>
    <property type="match status" value="1"/>
</dbReference>
<proteinExistence type="predicted"/>
<dbReference type="KEGG" id="kng:KNAG_0G02150"/>
<reference evidence="3" key="2">
    <citation type="submission" date="2012-08" db="EMBL/GenBank/DDBJ databases">
        <title>Genome sequence of Kazachstania naganishii.</title>
        <authorList>
            <person name="Gordon J.L."/>
            <person name="Armisen D."/>
            <person name="Proux-Wera E."/>
            <person name="OhEigeartaigh S.S."/>
            <person name="Byrne K.P."/>
            <person name="Wolfe K.H."/>
        </authorList>
    </citation>
    <scope>NUCLEOTIDE SEQUENCE [LARGE SCALE GENOMIC DNA]</scope>
    <source>
        <strain evidence="3">ATCC MYA-139 / BCRC 22969 / CBS 8797 / CCRC 22969 / KCTC 17520 / NBRC 10181 / NCYC 3082</strain>
    </source>
</reference>
<dbReference type="OrthoDB" id="5555533at2759"/>